<dbReference type="SFLD" id="SFLDG00002">
    <property type="entry name" value="C1.7:_P-type_atpase_like"/>
    <property type="match status" value="1"/>
</dbReference>
<dbReference type="InterPro" id="IPR006068">
    <property type="entry name" value="ATPase_P-typ_cation-transptr_C"/>
</dbReference>
<feature type="compositionally biased region" description="Polar residues" evidence="16">
    <location>
        <begin position="368"/>
        <end position="380"/>
    </location>
</feature>
<evidence type="ECO:0000256" key="8">
    <source>
        <dbReference type="ARBA" id="ARBA00022840"/>
    </source>
</evidence>
<organism evidence="20 21">
    <name type="scientific">Circinella minor</name>
    <dbReference type="NCBI Taxonomy" id="1195481"/>
    <lineage>
        <taxon>Eukaryota</taxon>
        <taxon>Fungi</taxon>
        <taxon>Fungi incertae sedis</taxon>
        <taxon>Mucoromycota</taxon>
        <taxon>Mucoromycotina</taxon>
        <taxon>Mucoromycetes</taxon>
        <taxon>Mucorales</taxon>
        <taxon>Lichtheimiaceae</taxon>
        <taxon>Circinella</taxon>
    </lineage>
</organism>
<dbReference type="GO" id="GO:0012505">
    <property type="term" value="C:endomembrane system"/>
    <property type="evidence" value="ECO:0007669"/>
    <property type="project" value="UniProtKB-SubCell"/>
</dbReference>
<evidence type="ECO:0000313" key="21">
    <source>
        <dbReference type="Proteomes" id="UP000646827"/>
    </source>
</evidence>
<evidence type="ECO:0000256" key="9">
    <source>
        <dbReference type="ARBA" id="ARBA00022842"/>
    </source>
</evidence>
<feature type="transmembrane region" description="Helical" evidence="15">
    <location>
        <begin position="1116"/>
        <end position="1137"/>
    </location>
</feature>
<feature type="transmembrane region" description="Helical" evidence="15">
    <location>
        <begin position="231"/>
        <end position="251"/>
    </location>
</feature>
<dbReference type="SUPFAM" id="SSF81653">
    <property type="entry name" value="Calcium ATPase, transduction domain A"/>
    <property type="match status" value="1"/>
</dbReference>
<dbReference type="PROSITE" id="PS00154">
    <property type="entry name" value="ATPASE_E1_E2"/>
    <property type="match status" value="1"/>
</dbReference>
<dbReference type="SUPFAM" id="SSF56784">
    <property type="entry name" value="HAD-like"/>
    <property type="match status" value="1"/>
</dbReference>
<keyword evidence="3 15" id="KW-0109">Calcium transport</keyword>
<dbReference type="AlphaFoldDB" id="A0A8H7SCV0"/>
<evidence type="ECO:0000256" key="4">
    <source>
        <dbReference type="ARBA" id="ARBA00022692"/>
    </source>
</evidence>
<dbReference type="SUPFAM" id="SSF81660">
    <property type="entry name" value="Metal cation-transporting ATPase, ATP-binding domain N"/>
    <property type="match status" value="1"/>
</dbReference>
<dbReference type="FunFam" id="1.20.1110.10:FF:000039">
    <property type="entry name" value="Calcium-transporting ATPase"/>
    <property type="match status" value="1"/>
</dbReference>
<dbReference type="InterPro" id="IPR006408">
    <property type="entry name" value="P-type_ATPase_IIB"/>
</dbReference>
<protein>
    <recommendedName>
        <fullName evidence="15">Calcium-transporting ATPase</fullName>
        <ecNumber evidence="15">7.2.2.10</ecNumber>
    </recommendedName>
</protein>
<dbReference type="InterPro" id="IPR023298">
    <property type="entry name" value="ATPase_P-typ_TM_dom_sf"/>
</dbReference>
<keyword evidence="5" id="KW-0479">Metal-binding</keyword>
<dbReference type="InterPro" id="IPR023299">
    <property type="entry name" value="ATPase_P-typ_cyto_dom_N"/>
</dbReference>
<evidence type="ECO:0000256" key="3">
    <source>
        <dbReference type="ARBA" id="ARBA00022568"/>
    </source>
</evidence>
<keyword evidence="10" id="KW-1278">Translocase</keyword>
<evidence type="ECO:0000256" key="16">
    <source>
        <dbReference type="SAM" id="MobiDB-lite"/>
    </source>
</evidence>
<dbReference type="Pfam" id="PF00689">
    <property type="entry name" value="Cation_ATPase_C"/>
    <property type="match status" value="1"/>
</dbReference>
<dbReference type="Proteomes" id="UP000646827">
    <property type="component" value="Unassembled WGS sequence"/>
</dbReference>
<feature type="transmembrane region" description="Helical" evidence="15">
    <location>
        <begin position="490"/>
        <end position="517"/>
    </location>
</feature>
<comment type="function">
    <text evidence="15">Catalyzes the hydrolysis of ATP coupled with the transport of calcium.</text>
</comment>
<dbReference type="SFLD" id="SFLDF00027">
    <property type="entry name" value="p-type_atpase"/>
    <property type="match status" value="1"/>
</dbReference>
<feature type="region of interest" description="Disordered" evidence="16">
    <location>
        <begin position="346"/>
        <end position="380"/>
    </location>
</feature>
<comment type="subcellular location">
    <subcellularLocation>
        <location evidence="1">Endomembrane system</location>
        <topology evidence="1">Multi-pass membrane protein</topology>
    </subcellularLocation>
    <subcellularLocation>
        <location evidence="15">Membrane</location>
        <topology evidence="15">Multi-pass membrane protein</topology>
    </subcellularLocation>
</comment>
<dbReference type="InterPro" id="IPR036412">
    <property type="entry name" value="HAD-like_sf"/>
</dbReference>
<sequence length="1196" mass="130574">MASDSNDKPPAIVTHPDELGSYHGTGGEPTIVGTATPSPVTSTTKEVTIATTITTTTSSSTTGEEIKIDMREDLVTAHNDNNNPFAFIPSQLEALMDPKNLDLLIKYGGLEGVARGLHAELHTGLSPNAEISNKVTLNSIMNESNNTNSANADTSIKPINNLEQRTHVFGTNVLPQIKGKNIFQLMFLAFRDKTLILLGIAAIISLAVGIYESIAIPEYDNEGHKVMGIKWVEGLVIICAITIVVLVGSINDFQKDKQFRKLNAKKEDRQVKATRSGNTTMISVHDIQVGDILHLEPGEVIPSDGIFIEGHNLKCDESAATGESDAVRKLDWRACVHKIYQLKGDNNEEAEEHNHQKSSDYLVPPSPNNRVASSSSVGTATTRLATAHSGKSMPDPFIISGSKVLEGVGTYLVTSVGIHSYHGRTMMALRTEDEITPLQVKLNGLAGMITKLGSIAAVLMLVALLIRYFVGFRHGIPSEPTEIVSDVMSILILVVTVIVVAVPEGLPLAVTLALAYATRRMLKDNNLVRVLASCETMGNATTVCSDKTGTLTQNKMTVVAGTLGSSFRFRRDPSDSQTDVFNVPNIINKLPKPALELIHQGIAVNSTAFQGKDESGSPTIIGNKTESALLSFISETESEHFETLRRQHEVEQVFPFSSERKAMATIIKIPSDENEKGSQPIYRAHIKGASEIIVQHCSRVLAVDQGDHVQTRAFTEADRTQIDHIIQTYASQSLRTIGIAYRDFTHWPPNGSSATNGIEPDVPYDDLIQDQGLTLVGIIGIEDPLRPGVKDAVRQCQQAGVFIRMVTGDNVVTAKSIARQCGIYTTGGLIMEGPVFRHLPPSEMDAVIPRLQVLARSSPEDKRILVERLKEMGEIVAVTGDGTNDGPALKLADVGFSMGIAGTEVAKEASSIILMDDNFASIVRAIMWGRCVNDGVRKFLEFQLTVNVTAVVLTFISGVASEEQKSVLTAVQLLWVNLIMDTLAALALATDPPTEELLQRGPQPKSAPLISLQMWKMIIGQSIFQIIVTFVLLYGGILDYHPEDTILQTIVFNTFVFCQIFNEINCRRIDRKLNIFHNIWANKFFIIVFIVCIFLQAVIVNFAGVAFQVVQIDGPSWAIAIVVGMFSLPVGVLVRLIPDSWFGFLFRNPNTRRRYLGGDYKGPLMSAGSLYMAGNGNDTTYDKSEEVDIKKNQDSY</sequence>
<dbReference type="Gene3D" id="3.40.1110.10">
    <property type="entry name" value="Calcium-transporting ATPase, cytoplasmic domain N"/>
    <property type="match status" value="1"/>
</dbReference>
<feature type="transmembrane region" description="Helical" evidence="15">
    <location>
        <begin position="452"/>
        <end position="470"/>
    </location>
</feature>
<dbReference type="SUPFAM" id="SSF81665">
    <property type="entry name" value="Calcium ATPase, transmembrane domain M"/>
    <property type="match status" value="1"/>
</dbReference>
<dbReference type="FunFam" id="3.40.50.1000:FF:000018">
    <property type="entry name" value="Calcium-transporting ATPase"/>
    <property type="match status" value="1"/>
</dbReference>
<keyword evidence="11 15" id="KW-1133">Transmembrane helix</keyword>
<dbReference type="InterPro" id="IPR044492">
    <property type="entry name" value="P_typ_ATPase_HD_dom"/>
</dbReference>
<feature type="transmembrane region" description="Helical" evidence="15">
    <location>
        <begin position="1046"/>
        <end position="1064"/>
    </location>
</feature>
<keyword evidence="2 15" id="KW-0813">Transport</keyword>
<name>A0A8H7SCV0_9FUNG</name>
<dbReference type="OrthoDB" id="3352408at2759"/>
<evidence type="ECO:0000256" key="11">
    <source>
        <dbReference type="ARBA" id="ARBA00022989"/>
    </source>
</evidence>
<dbReference type="InterPro" id="IPR001757">
    <property type="entry name" value="P_typ_ATPase"/>
</dbReference>
<dbReference type="InterPro" id="IPR008250">
    <property type="entry name" value="ATPase_P-typ_transduc_dom_A_sf"/>
</dbReference>
<accession>A0A8H7SCV0</accession>
<keyword evidence="6 15" id="KW-0547">Nucleotide-binding</keyword>
<dbReference type="Pfam" id="PF00690">
    <property type="entry name" value="Cation_ATPase_N"/>
    <property type="match status" value="1"/>
</dbReference>
<evidence type="ECO:0000256" key="12">
    <source>
        <dbReference type="ARBA" id="ARBA00023065"/>
    </source>
</evidence>
<evidence type="ECO:0000256" key="15">
    <source>
        <dbReference type="RuleBase" id="RU361146"/>
    </source>
</evidence>
<keyword evidence="9" id="KW-0460">Magnesium</keyword>
<dbReference type="Pfam" id="PF13246">
    <property type="entry name" value="Cation_ATPase"/>
    <property type="match status" value="1"/>
</dbReference>
<evidence type="ECO:0000256" key="7">
    <source>
        <dbReference type="ARBA" id="ARBA00022837"/>
    </source>
</evidence>
<keyword evidence="7 15" id="KW-0106">Calcium</keyword>
<feature type="transmembrane region" description="Helical" evidence="15">
    <location>
        <begin position="194"/>
        <end position="211"/>
    </location>
</feature>
<keyword evidence="12 15" id="KW-0406">Ion transport</keyword>
<feature type="domain" description="Cation-transporting P-type ATPase C-terminal" evidence="18">
    <location>
        <begin position="966"/>
        <end position="1137"/>
    </location>
</feature>
<dbReference type="PANTHER" id="PTHR24093:SF369">
    <property type="entry name" value="CALCIUM-TRANSPORTING ATPASE"/>
    <property type="match status" value="1"/>
</dbReference>
<evidence type="ECO:0000256" key="6">
    <source>
        <dbReference type="ARBA" id="ARBA00022741"/>
    </source>
</evidence>
<evidence type="ECO:0000259" key="18">
    <source>
        <dbReference type="Pfam" id="PF00689"/>
    </source>
</evidence>
<feature type="domain" description="P-type ATPase A" evidence="17">
    <location>
        <begin position="268"/>
        <end position="427"/>
    </location>
</feature>
<dbReference type="PRINTS" id="PR00119">
    <property type="entry name" value="CATATPASE"/>
</dbReference>
<dbReference type="InterPro" id="IPR059000">
    <property type="entry name" value="ATPase_P-type_domA"/>
</dbReference>
<evidence type="ECO:0000256" key="13">
    <source>
        <dbReference type="ARBA" id="ARBA00023136"/>
    </source>
</evidence>
<comment type="caution">
    <text evidence="15">Lacks conserved residue(s) required for the propagation of feature annotation.</text>
</comment>
<dbReference type="InterPro" id="IPR004014">
    <property type="entry name" value="ATPase_P-typ_cation-transptr_N"/>
</dbReference>
<proteinExistence type="inferred from homology"/>
<dbReference type="GO" id="GO:0005388">
    <property type="term" value="F:P-type calcium transporter activity"/>
    <property type="evidence" value="ECO:0007669"/>
    <property type="project" value="UniProtKB-EC"/>
</dbReference>
<evidence type="ECO:0000313" key="20">
    <source>
        <dbReference type="EMBL" id="KAG2226158.1"/>
    </source>
</evidence>
<dbReference type="EMBL" id="JAEPRB010000019">
    <property type="protein sequence ID" value="KAG2226158.1"/>
    <property type="molecule type" value="Genomic_DNA"/>
</dbReference>
<keyword evidence="21" id="KW-1185">Reference proteome</keyword>
<gene>
    <name evidence="20" type="ORF">INT45_003303</name>
</gene>
<dbReference type="GO" id="GO:0006874">
    <property type="term" value="P:intracellular calcium ion homeostasis"/>
    <property type="evidence" value="ECO:0007669"/>
    <property type="project" value="TreeGrafter"/>
</dbReference>
<dbReference type="GO" id="GO:0016887">
    <property type="term" value="F:ATP hydrolysis activity"/>
    <property type="evidence" value="ECO:0007669"/>
    <property type="project" value="InterPro"/>
</dbReference>
<feature type="transmembrane region" description="Helical" evidence="15">
    <location>
        <begin position="1010"/>
        <end position="1034"/>
    </location>
</feature>
<dbReference type="EC" id="7.2.2.10" evidence="15"/>
<evidence type="ECO:0000259" key="19">
    <source>
        <dbReference type="Pfam" id="PF00690"/>
    </source>
</evidence>
<dbReference type="CDD" id="cd02081">
    <property type="entry name" value="P-type_ATPase_Ca_PMCA-like"/>
    <property type="match status" value="1"/>
</dbReference>
<dbReference type="InterPro" id="IPR018303">
    <property type="entry name" value="ATPase_P-typ_P_site"/>
</dbReference>
<dbReference type="SFLD" id="SFLDS00003">
    <property type="entry name" value="Haloacid_Dehalogenase"/>
    <property type="match status" value="1"/>
</dbReference>
<evidence type="ECO:0000256" key="14">
    <source>
        <dbReference type="ARBA" id="ARBA00048694"/>
    </source>
</evidence>
<evidence type="ECO:0000256" key="2">
    <source>
        <dbReference type="ARBA" id="ARBA00022448"/>
    </source>
</evidence>
<keyword evidence="13 15" id="KW-0472">Membrane</keyword>
<dbReference type="NCBIfam" id="TIGR01517">
    <property type="entry name" value="ATPase-IIB_Ca"/>
    <property type="match status" value="1"/>
</dbReference>
<feature type="domain" description="Cation-transporting P-type ATPase N-terminal" evidence="19">
    <location>
        <begin position="162"/>
        <end position="205"/>
    </location>
</feature>
<dbReference type="Pfam" id="PF00122">
    <property type="entry name" value="E1-E2_ATPase"/>
    <property type="match status" value="1"/>
</dbReference>
<dbReference type="NCBIfam" id="TIGR01494">
    <property type="entry name" value="ATPase_P-type"/>
    <property type="match status" value="2"/>
</dbReference>
<evidence type="ECO:0000259" key="17">
    <source>
        <dbReference type="Pfam" id="PF00122"/>
    </source>
</evidence>
<dbReference type="GO" id="GO:0005886">
    <property type="term" value="C:plasma membrane"/>
    <property type="evidence" value="ECO:0007669"/>
    <property type="project" value="TreeGrafter"/>
</dbReference>
<dbReference type="Gene3D" id="1.20.1110.10">
    <property type="entry name" value="Calcium-transporting ATPase, transmembrane domain"/>
    <property type="match status" value="3"/>
</dbReference>
<feature type="region of interest" description="Disordered" evidence="16">
    <location>
        <begin position="1"/>
        <end position="40"/>
    </location>
</feature>
<evidence type="ECO:0000256" key="1">
    <source>
        <dbReference type="ARBA" id="ARBA00004127"/>
    </source>
</evidence>
<dbReference type="PANTHER" id="PTHR24093">
    <property type="entry name" value="CATION TRANSPORTING ATPASE"/>
    <property type="match status" value="1"/>
</dbReference>
<dbReference type="GO" id="GO:0046872">
    <property type="term" value="F:metal ion binding"/>
    <property type="evidence" value="ECO:0007669"/>
    <property type="project" value="UniProtKB-KW"/>
</dbReference>
<keyword evidence="4 15" id="KW-0812">Transmembrane</keyword>
<feature type="transmembrane region" description="Helical" evidence="15">
    <location>
        <begin position="1084"/>
        <end position="1110"/>
    </location>
</feature>
<keyword evidence="8 15" id="KW-0067">ATP-binding</keyword>
<evidence type="ECO:0000256" key="5">
    <source>
        <dbReference type="ARBA" id="ARBA00022723"/>
    </source>
</evidence>
<comment type="caution">
    <text evidence="20">The sequence shown here is derived from an EMBL/GenBank/DDBJ whole genome shotgun (WGS) entry which is preliminary data.</text>
</comment>
<comment type="catalytic activity">
    <reaction evidence="14 15">
        <text>Ca(2+)(in) + ATP + H2O = Ca(2+)(out) + ADP + phosphate + H(+)</text>
        <dbReference type="Rhea" id="RHEA:18105"/>
        <dbReference type="ChEBI" id="CHEBI:15377"/>
        <dbReference type="ChEBI" id="CHEBI:15378"/>
        <dbReference type="ChEBI" id="CHEBI:29108"/>
        <dbReference type="ChEBI" id="CHEBI:30616"/>
        <dbReference type="ChEBI" id="CHEBI:43474"/>
        <dbReference type="ChEBI" id="CHEBI:456216"/>
        <dbReference type="EC" id="7.2.2.10"/>
    </reaction>
</comment>
<comment type="similarity">
    <text evidence="15">Belongs to the cation transport ATPase (P-type) (TC 3.A.3) family.</text>
</comment>
<evidence type="ECO:0000256" key="10">
    <source>
        <dbReference type="ARBA" id="ARBA00022967"/>
    </source>
</evidence>
<reference evidence="20 21" key="1">
    <citation type="submission" date="2020-12" db="EMBL/GenBank/DDBJ databases">
        <title>Metabolic potential, ecology and presence of endohyphal bacteria is reflected in genomic diversity of Mucoromycotina.</title>
        <authorList>
            <person name="Muszewska A."/>
            <person name="Okrasinska A."/>
            <person name="Steczkiewicz K."/>
            <person name="Drgas O."/>
            <person name="Orlowska M."/>
            <person name="Perlinska-Lenart U."/>
            <person name="Aleksandrzak-Piekarczyk T."/>
            <person name="Szatraj K."/>
            <person name="Zielenkiewicz U."/>
            <person name="Pilsyk S."/>
            <person name="Malc E."/>
            <person name="Mieczkowski P."/>
            <person name="Kruszewska J.S."/>
            <person name="Biernat P."/>
            <person name="Pawlowska J."/>
        </authorList>
    </citation>
    <scope>NUCLEOTIDE SEQUENCE [LARGE SCALE GENOMIC DNA]</scope>
    <source>
        <strain evidence="20 21">CBS 142.35</strain>
    </source>
</reference>
<dbReference type="GO" id="GO:0005524">
    <property type="term" value="F:ATP binding"/>
    <property type="evidence" value="ECO:0007669"/>
    <property type="project" value="UniProtKB-KW"/>
</dbReference>